<dbReference type="Gene3D" id="3.10.180.10">
    <property type="entry name" value="2,3-Dihydroxybiphenyl 1,2-Dioxygenase, domain 1"/>
    <property type="match status" value="1"/>
</dbReference>
<dbReference type="EMBL" id="BAAANV010000053">
    <property type="protein sequence ID" value="GAA1551280.1"/>
    <property type="molecule type" value="Genomic_DNA"/>
</dbReference>
<evidence type="ECO:0008006" key="3">
    <source>
        <dbReference type="Google" id="ProtNLM"/>
    </source>
</evidence>
<keyword evidence="2" id="KW-1185">Reference proteome</keyword>
<reference evidence="1 2" key="1">
    <citation type="journal article" date="2019" name="Int. J. Syst. Evol. Microbiol.">
        <title>The Global Catalogue of Microorganisms (GCM) 10K type strain sequencing project: providing services to taxonomists for standard genome sequencing and annotation.</title>
        <authorList>
            <consortium name="The Broad Institute Genomics Platform"/>
            <consortium name="The Broad Institute Genome Sequencing Center for Infectious Disease"/>
            <person name="Wu L."/>
            <person name="Ma J."/>
        </authorList>
    </citation>
    <scope>NUCLEOTIDE SEQUENCE [LARGE SCALE GENOMIC DNA]</scope>
    <source>
        <strain evidence="1 2">JCM 14588</strain>
    </source>
</reference>
<dbReference type="SUPFAM" id="SSF54593">
    <property type="entry name" value="Glyoxalase/Bleomycin resistance protein/Dihydroxybiphenyl dioxygenase"/>
    <property type="match status" value="1"/>
</dbReference>
<protein>
    <recommendedName>
        <fullName evidence="3">VOC family protein</fullName>
    </recommendedName>
</protein>
<accession>A0ABN2C245</accession>
<dbReference type="Proteomes" id="UP001501288">
    <property type="component" value="Unassembled WGS sequence"/>
</dbReference>
<name>A0ABN2C245_9MICO</name>
<gene>
    <name evidence="1" type="ORF">GCM10009762_25560</name>
</gene>
<evidence type="ECO:0000313" key="1">
    <source>
        <dbReference type="EMBL" id="GAA1551280.1"/>
    </source>
</evidence>
<dbReference type="InterPro" id="IPR029068">
    <property type="entry name" value="Glyas_Bleomycin-R_OHBP_Dase"/>
</dbReference>
<comment type="caution">
    <text evidence="1">The sequence shown here is derived from an EMBL/GenBank/DDBJ whole genome shotgun (WGS) entry which is preliminary data.</text>
</comment>
<organism evidence="1 2">
    <name type="scientific">Dermacoccus barathri</name>
    <dbReference type="NCBI Taxonomy" id="322601"/>
    <lineage>
        <taxon>Bacteria</taxon>
        <taxon>Bacillati</taxon>
        <taxon>Actinomycetota</taxon>
        <taxon>Actinomycetes</taxon>
        <taxon>Micrococcales</taxon>
        <taxon>Dermacoccaceae</taxon>
        <taxon>Dermacoccus</taxon>
    </lineage>
</organism>
<evidence type="ECO:0000313" key="2">
    <source>
        <dbReference type="Proteomes" id="UP001501288"/>
    </source>
</evidence>
<proteinExistence type="predicted"/>
<sequence>MRRYFAGLSEGGDVTMPLAVQMWGDEFGMFTDKFGTRWMVNIATSEHRDQA</sequence>